<dbReference type="GO" id="GO:0034334">
    <property type="term" value="P:adherens junction maintenance"/>
    <property type="evidence" value="ECO:0007669"/>
    <property type="project" value="TreeGrafter"/>
</dbReference>
<feature type="domain" description="Cytohesin Ubiquitin Protein Inducing" evidence="5">
    <location>
        <begin position="2"/>
        <end position="136"/>
    </location>
</feature>
<reference evidence="6 7" key="1">
    <citation type="journal article" date="2020" name="Nature">
        <title>Six reference-quality genomes reveal evolution of bat adaptations.</title>
        <authorList>
            <person name="Jebb D."/>
            <person name="Huang Z."/>
            <person name="Pippel M."/>
            <person name="Hughes G.M."/>
            <person name="Lavrichenko K."/>
            <person name="Devanna P."/>
            <person name="Winkler S."/>
            <person name="Jermiin L.S."/>
            <person name="Skirmuntt E.C."/>
            <person name="Katzourakis A."/>
            <person name="Burkitt-Gray L."/>
            <person name="Ray D.A."/>
            <person name="Sullivan K.A.M."/>
            <person name="Roscito J.G."/>
            <person name="Kirilenko B.M."/>
            <person name="Davalos L.M."/>
            <person name="Corthals A.P."/>
            <person name="Power M.L."/>
            <person name="Jones G."/>
            <person name="Ransome R.D."/>
            <person name="Dechmann D.K.N."/>
            <person name="Locatelli A.G."/>
            <person name="Puechmaille S.J."/>
            <person name="Fedrigo O."/>
            <person name="Jarvis E.D."/>
            <person name="Hiller M."/>
            <person name="Vernes S.C."/>
            <person name="Myers E.W."/>
            <person name="Teeling E.C."/>
        </authorList>
    </citation>
    <scope>NUCLEOTIDE SEQUENCE [LARGE SCALE GENOMIC DNA]</scope>
    <source>
        <strain evidence="6">MMyoMyo1</strain>
        <tissue evidence="6">Flight muscle</tissue>
    </source>
</reference>
<feature type="region of interest" description="Disordered" evidence="4">
    <location>
        <begin position="127"/>
        <end position="146"/>
    </location>
</feature>
<keyword evidence="3" id="KW-0175">Coiled coil</keyword>
<name>A0A7J7RUH7_MYOMY</name>
<dbReference type="PANTHER" id="PTHR16093">
    <property type="entry name" value="COILED-COIL DOMAIN-CONTAINING PROTEIN 120 FAMILY MEMBER"/>
    <property type="match status" value="1"/>
</dbReference>
<feature type="compositionally biased region" description="Pro residues" evidence="4">
    <location>
        <begin position="406"/>
        <end position="419"/>
    </location>
</feature>
<protein>
    <submittedName>
        <fullName evidence="6">Innate immunity activator</fullName>
    </submittedName>
</protein>
<keyword evidence="7" id="KW-1185">Reference proteome</keyword>
<sequence>METKDEVSDTDSGVILQSGPDSPVSPLKELKEVKELTHAVRRQQRALEQRLEACLEELRRLCLREAELTGVLPAEYPLKPGETAPKVHRRVGAAYKLDEQALQGEDPLSSLEQELALQLQIAEASRRLSREEKLSRHARRQRKHAVLREEEKLRALERCLGEQRRHRGSLPPVALPLGRELSVSDDSSLSDGLLLEEEEGQAPKPAPASESPSPEGLPPAGPEPGAVDPAPIQNGPWTESSLDQPYEKPGKTPGPSSESSSPASTPQDGPSTSGLWLLEPPSYHGVPVRGVPGPRQGRASAPTTPTTPDTQGRRGQAQSLRMDSFRAGPRRRPTHYTVTVPSSCWPPSGPPRPPPAPHSCSEDSGSDGSSVSHATSPGSSSPDIYALRPLSPPGTPGHRGGWGPAAPRPSLPLPPGPFPPGRYVLVAEGCLPPGERDPGAHEEEGLALRLQQLQQLQQHLRPRGRLARAPSLKDSPAGRALCRAAVTQELQSWHERVRLRSARPQSLDRQGAFRVRSLPPGRALGPRTQVPTVCVLRRSPEGAPVQVFVPENGEIISQV</sequence>
<dbReference type="Proteomes" id="UP000527355">
    <property type="component" value="Unassembled WGS sequence"/>
</dbReference>
<dbReference type="EMBL" id="JABWUV010000021">
    <property type="protein sequence ID" value="KAF6279811.1"/>
    <property type="molecule type" value="Genomic_DNA"/>
</dbReference>
<dbReference type="Pfam" id="PF11819">
    <property type="entry name" value="CUPID"/>
    <property type="match status" value="1"/>
</dbReference>
<dbReference type="InterPro" id="IPR021774">
    <property type="entry name" value="CUPID"/>
</dbReference>
<dbReference type="GO" id="GO:0031398">
    <property type="term" value="P:positive regulation of protein ubiquitination"/>
    <property type="evidence" value="ECO:0007669"/>
    <property type="project" value="TreeGrafter"/>
</dbReference>
<accession>A0A7J7RUH7</accession>
<feature type="compositionally biased region" description="Low complexity" evidence="4">
    <location>
        <begin position="358"/>
        <end position="376"/>
    </location>
</feature>
<feature type="compositionally biased region" description="Basic residues" evidence="4">
    <location>
        <begin position="136"/>
        <end position="145"/>
    </location>
</feature>
<feature type="compositionally biased region" description="Low complexity" evidence="4">
    <location>
        <begin position="251"/>
        <end position="266"/>
    </location>
</feature>
<dbReference type="GO" id="GO:0005737">
    <property type="term" value="C:cytoplasm"/>
    <property type="evidence" value="ECO:0007669"/>
    <property type="project" value="UniProtKB-SubCell"/>
</dbReference>
<dbReference type="InterPro" id="IPR043447">
    <property type="entry name" value="CCDC120/INAVA"/>
</dbReference>
<dbReference type="AlphaFoldDB" id="A0A7J7RUH7"/>
<gene>
    <name evidence="6" type="ORF">mMyoMyo1_006827</name>
</gene>
<keyword evidence="2" id="KW-0963">Cytoplasm</keyword>
<evidence type="ECO:0000256" key="1">
    <source>
        <dbReference type="ARBA" id="ARBA00004496"/>
    </source>
</evidence>
<evidence type="ECO:0000256" key="2">
    <source>
        <dbReference type="ARBA" id="ARBA00022490"/>
    </source>
</evidence>
<evidence type="ECO:0000313" key="6">
    <source>
        <dbReference type="EMBL" id="KAF6279811.1"/>
    </source>
</evidence>
<evidence type="ECO:0000256" key="3">
    <source>
        <dbReference type="ARBA" id="ARBA00023054"/>
    </source>
</evidence>
<evidence type="ECO:0000259" key="5">
    <source>
        <dbReference type="Pfam" id="PF11819"/>
    </source>
</evidence>
<feature type="region of interest" description="Disordered" evidence="4">
    <location>
        <begin position="163"/>
        <end position="419"/>
    </location>
</feature>
<comment type="caution">
    <text evidence="6">The sequence shown here is derived from an EMBL/GenBank/DDBJ whole genome shotgun (WGS) entry which is preliminary data.</text>
</comment>
<proteinExistence type="predicted"/>
<feature type="region of interest" description="Disordered" evidence="4">
    <location>
        <begin position="1"/>
        <end position="27"/>
    </location>
</feature>
<dbReference type="VEuPathDB" id="HostDB:GeneID_118678904"/>
<dbReference type="PANTHER" id="PTHR16093:SF4">
    <property type="entry name" value="INNATE IMMUNITY ACTIVATOR PROTEIN"/>
    <property type="match status" value="1"/>
</dbReference>
<evidence type="ECO:0000313" key="7">
    <source>
        <dbReference type="Proteomes" id="UP000527355"/>
    </source>
</evidence>
<feature type="compositionally biased region" description="Pro residues" evidence="4">
    <location>
        <begin position="347"/>
        <end position="357"/>
    </location>
</feature>
<evidence type="ECO:0000256" key="4">
    <source>
        <dbReference type="SAM" id="MobiDB-lite"/>
    </source>
</evidence>
<organism evidence="6 7">
    <name type="scientific">Myotis myotis</name>
    <name type="common">Greater mouse-eared bat</name>
    <name type="synonym">Vespertilio myotis</name>
    <dbReference type="NCBI Taxonomy" id="51298"/>
    <lineage>
        <taxon>Eukaryota</taxon>
        <taxon>Metazoa</taxon>
        <taxon>Chordata</taxon>
        <taxon>Craniata</taxon>
        <taxon>Vertebrata</taxon>
        <taxon>Euteleostomi</taxon>
        <taxon>Mammalia</taxon>
        <taxon>Eutheria</taxon>
        <taxon>Laurasiatheria</taxon>
        <taxon>Chiroptera</taxon>
        <taxon>Yangochiroptera</taxon>
        <taxon>Vespertilionidae</taxon>
        <taxon>Myotis</taxon>
    </lineage>
</organism>
<comment type="subcellular location">
    <subcellularLocation>
        <location evidence="1">Cytoplasm</location>
    </subcellularLocation>
</comment>
<feature type="compositionally biased region" description="Low complexity" evidence="4">
    <location>
        <begin position="180"/>
        <end position="193"/>
    </location>
</feature>